<dbReference type="InterPro" id="IPR011009">
    <property type="entry name" value="Kinase-like_dom_sf"/>
</dbReference>
<evidence type="ECO:0000256" key="10">
    <source>
        <dbReference type="SAM" id="MobiDB-lite"/>
    </source>
</evidence>
<reference evidence="12" key="1">
    <citation type="submission" date="2023-06" db="EMBL/GenBank/DDBJ databases">
        <title>Reference genome for the Northern bat (Eptesicus nilssonii), a most northern bat species.</title>
        <authorList>
            <person name="Laine V.N."/>
            <person name="Pulliainen A.T."/>
            <person name="Lilley T.M."/>
        </authorList>
    </citation>
    <scope>NUCLEOTIDE SEQUENCE</scope>
    <source>
        <strain evidence="12">BLF_Eptnil</strain>
        <tissue evidence="12">Kidney</tissue>
    </source>
</reference>
<keyword evidence="6" id="KW-0067">ATP-binding</keyword>
<dbReference type="Proteomes" id="UP001177744">
    <property type="component" value="Unassembled WGS sequence"/>
</dbReference>
<dbReference type="EMBL" id="JAULJE010000017">
    <property type="protein sequence ID" value="KAK1333031.1"/>
    <property type="molecule type" value="Genomic_DNA"/>
</dbReference>
<dbReference type="GO" id="GO:0005737">
    <property type="term" value="C:cytoplasm"/>
    <property type="evidence" value="ECO:0007669"/>
    <property type="project" value="TreeGrafter"/>
</dbReference>
<evidence type="ECO:0000259" key="11">
    <source>
        <dbReference type="PROSITE" id="PS50011"/>
    </source>
</evidence>
<dbReference type="PANTHER" id="PTHR24346:SF30">
    <property type="entry name" value="MATERNAL EMBRYONIC LEUCINE ZIPPER KINASE"/>
    <property type="match status" value="1"/>
</dbReference>
<feature type="compositionally biased region" description="Low complexity" evidence="10">
    <location>
        <begin position="337"/>
        <end position="349"/>
    </location>
</feature>
<comment type="caution">
    <text evidence="12">The sequence shown here is derived from an EMBL/GenBank/DDBJ whole genome shotgun (WGS) entry which is preliminary data.</text>
</comment>
<keyword evidence="2" id="KW-0723">Serine/threonine-protein kinase</keyword>
<evidence type="ECO:0000256" key="2">
    <source>
        <dbReference type="ARBA" id="ARBA00022527"/>
    </source>
</evidence>
<dbReference type="SMART" id="SM00220">
    <property type="entry name" value="S_TKc"/>
    <property type="match status" value="1"/>
</dbReference>
<comment type="catalytic activity">
    <reaction evidence="8">
        <text>L-threonyl-[protein] + ATP = O-phospho-L-threonyl-[protein] + ADP + H(+)</text>
        <dbReference type="Rhea" id="RHEA:46608"/>
        <dbReference type="Rhea" id="RHEA-COMP:11060"/>
        <dbReference type="Rhea" id="RHEA-COMP:11605"/>
        <dbReference type="ChEBI" id="CHEBI:15378"/>
        <dbReference type="ChEBI" id="CHEBI:30013"/>
        <dbReference type="ChEBI" id="CHEBI:30616"/>
        <dbReference type="ChEBI" id="CHEBI:61977"/>
        <dbReference type="ChEBI" id="CHEBI:456216"/>
        <dbReference type="EC" id="2.7.11.1"/>
    </reaction>
</comment>
<dbReference type="InterPro" id="IPR000719">
    <property type="entry name" value="Prot_kinase_dom"/>
</dbReference>
<comment type="similarity">
    <text evidence="7">Belongs to the protein kinase superfamily. CAMK Ser/Thr protein kinase family. Smok subfamily.</text>
</comment>
<evidence type="ECO:0000256" key="9">
    <source>
        <dbReference type="ARBA" id="ARBA00048679"/>
    </source>
</evidence>
<dbReference type="AlphaFoldDB" id="A0AA40LGT6"/>
<dbReference type="SUPFAM" id="SSF56112">
    <property type="entry name" value="Protein kinase-like (PK-like)"/>
    <property type="match status" value="1"/>
</dbReference>
<evidence type="ECO:0000256" key="3">
    <source>
        <dbReference type="ARBA" id="ARBA00022679"/>
    </source>
</evidence>
<feature type="compositionally biased region" description="Polar residues" evidence="10">
    <location>
        <begin position="525"/>
        <end position="536"/>
    </location>
</feature>
<keyword evidence="3" id="KW-0808">Transferase</keyword>
<dbReference type="FunFam" id="1.10.510.10:FF:000002">
    <property type="entry name" value="Non-specific serine/threonine protein kinase"/>
    <property type="match status" value="1"/>
</dbReference>
<dbReference type="PANTHER" id="PTHR24346">
    <property type="entry name" value="MAP/MICROTUBULE AFFINITY-REGULATING KINASE"/>
    <property type="match status" value="1"/>
</dbReference>
<evidence type="ECO:0000256" key="1">
    <source>
        <dbReference type="ARBA" id="ARBA00012513"/>
    </source>
</evidence>
<name>A0AA40LGT6_CNENI</name>
<evidence type="ECO:0000256" key="5">
    <source>
        <dbReference type="ARBA" id="ARBA00022777"/>
    </source>
</evidence>
<evidence type="ECO:0000256" key="4">
    <source>
        <dbReference type="ARBA" id="ARBA00022741"/>
    </source>
</evidence>
<keyword evidence="5" id="KW-0418">Kinase</keyword>
<sequence length="573" mass="62479">MSNDFSAPSDTQEHCIGDYVLQYRIGHGACAKVYLAWHVPTGTEVVVKAISPKGFSRYSREVYCLKSLQHPNITELFEVIATPDVLYLVMEHVREGDLREHLESHGPLSERQARAAFRQVVSALQYCHRRGIAHRDLKPDNILLDEDGTVKLADFGFGRRVSDDSKLSTFCGTFYYMAPEVLRQEPYDGRKADVWSLGVTLYRTVTGTVPFQGQSLAKIKRQVLAGQFEAPPRMSREGKQLLRWLLTVDPSQRPTLDEVMQHPWLNRGQEELRPYSEPPGGGLDPQVLEMMQTLGFEPDQVEQSVGERKYDREMGTYLILRMMETKMPGRKVKVRPYRSPDSSDISSSYEAAQPSDGGTEEGSQPSDGGTEEGSQPSDGGTEEGSQPSDGGTEEGSQPSDGGTEEGSQPSDGGAEEGSQPSDGGTEEGSQPSDGGAEESSILPHYLWLNVTGPPPSLESMTTPPPLESIEFGTAPPSPDLQLGPGGSPMTLSRRLHSSSSSSSSIRGAAPEGAAPESRRQAGQPEGSTPASSSAHSQGRPGLARRAFRAFLKFTCCGLPTRKRRSKRNKVHPM</sequence>
<feature type="compositionally biased region" description="Polar residues" evidence="10">
    <location>
        <begin position="361"/>
        <end position="410"/>
    </location>
</feature>
<feature type="compositionally biased region" description="Polar residues" evidence="10">
    <location>
        <begin position="418"/>
        <end position="432"/>
    </location>
</feature>
<evidence type="ECO:0000313" key="13">
    <source>
        <dbReference type="Proteomes" id="UP001177744"/>
    </source>
</evidence>
<evidence type="ECO:0000313" key="12">
    <source>
        <dbReference type="EMBL" id="KAK1333031.1"/>
    </source>
</evidence>
<dbReference type="FunFam" id="3.30.200.20:FF:000003">
    <property type="entry name" value="Non-specific serine/threonine protein kinase"/>
    <property type="match status" value="1"/>
</dbReference>
<dbReference type="Gene3D" id="1.10.510.10">
    <property type="entry name" value="Transferase(Phosphotransferase) domain 1"/>
    <property type="match status" value="1"/>
</dbReference>
<dbReference type="Pfam" id="PF00069">
    <property type="entry name" value="Pkinase"/>
    <property type="match status" value="1"/>
</dbReference>
<dbReference type="CDD" id="cd14003">
    <property type="entry name" value="STKc_AMPK-like"/>
    <property type="match status" value="1"/>
</dbReference>
<comment type="catalytic activity">
    <reaction evidence="9">
        <text>L-seryl-[protein] + ATP = O-phospho-L-seryl-[protein] + ADP + H(+)</text>
        <dbReference type="Rhea" id="RHEA:17989"/>
        <dbReference type="Rhea" id="RHEA-COMP:9863"/>
        <dbReference type="Rhea" id="RHEA-COMP:11604"/>
        <dbReference type="ChEBI" id="CHEBI:15378"/>
        <dbReference type="ChEBI" id="CHEBI:29999"/>
        <dbReference type="ChEBI" id="CHEBI:30616"/>
        <dbReference type="ChEBI" id="CHEBI:83421"/>
        <dbReference type="ChEBI" id="CHEBI:456216"/>
        <dbReference type="EC" id="2.7.11.1"/>
    </reaction>
</comment>
<feature type="compositionally biased region" description="Pro residues" evidence="10">
    <location>
        <begin position="452"/>
        <end position="466"/>
    </location>
</feature>
<protein>
    <recommendedName>
        <fullName evidence="1">non-specific serine/threonine protein kinase</fullName>
        <ecNumber evidence="1">2.7.11.1</ecNumber>
    </recommendedName>
</protein>
<feature type="region of interest" description="Disordered" evidence="10">
    <location>
        <begin position="331"/>
        <end position="543"/>
    </location>
</feature>
<accession>A0AA40LGT6</accession>
<evidence type="ECO:0000256" key="8">
    <source>
        <dbReference type="ARBA" id="ARBA00047899"/>
    </source>
</evidence>
<proteinExistence type="inferred from homology"/>
<dbReference type="PROSITE" id="PS00108">
    <property type="entry name" value="PROTEIN_KINASE_ST"/>
    <property type="match status" value="1"/>
</dbReference>
<dbReference type="GO" id="GO:0005524">
    <property type="term" value="F:ATP binding"/>
    <property type="evidence" value="ECO:0007669"/>
    <property type="project" value="UniProtKB-KW"/>
</dbReference>
<evidence type="ECO:0000256" key="7">
    <source>
        <dbReference type="ARBA" id="ARBA00038181"/>
    </source>
</evidence>
<gene>
    <name evidence="12" type="ORF">QTO34_006564</name>
</gene>
<dbReference type="GO" id="GO:0004674">
    <property type="term" value="F:protein serine/threonine kinase activity"/>
    <property type="evidence" value="ECO:0007669"/>
    <property type="project" value="UniProtKB-KW"/>
</dbReference>
<dbReference type="GO" id="GO:0035556">
    <property type="term" value="P:intracellular signal transduction"/>
    <property type="evidence" value="ECO:0007669"/>
    <property type="project" value="TreeGrafter"/>
</dbReference>
<keyword evidence="4" id="KW-0547">Nucleotide-binding</keyword>
<evidence type="ECO:0000256" key="6">
    <source>
        <dbReference type="ARBA" id="ARBA00022840"/>
    </source>
</evidence>
<dbReference type="EC" id="2.7.11.1" evidence="1"/>
<feature type="domain" description="Protein kinase" evidence="11">
    <location>
        <begin position="19"/>
        <end position="265"/>
    </location>
</feature>
<dbReference type="InterPro" id="IPR008271">
    <property type="entry name" value="Ser/Thr_kinase_AS"/>
</dbReference>
<dbReference type="PROSITE" id="PS50011">
    <property type="entry name" value="PROTEIN_KINASE_DOM"/>
    <property type="match status" value="1"/>
</dbReference>
<organism evidence="12 13">
    <name type="scientific">Cnephaeus nilssonii</name>
    <name type="common">Northern bat</name>
    <name type="synonym">Eptesicus nilssonii</name>
    <dbReference type="NCBI Taxonomy" id="3371016"/>
    <lineage>
        <taxon>Eukaryota</taxon>
        <taxon>Metazoa</taxon>
        <taxon>Chordata</taxon>
        <taxon>Craniata</taxon>
        <taxon>Vertebrata</taxon>
        <taxon>Euteleostomi</taxon>
        <taxon>Mammalia</taxon>
        <taxon>Eutheria</taxon>
        <taxon>Laurasiatheria</taxon>
        <taxon>Chiroptera</taxon>
        <taxon>Yangochiroptera</taxon>
        <taxon>Vespertilionidae</taxon>
        <taxon>Cnephaeus</taxon>
    </lineage>
</organism>
<keyword evidence="13" id="KW-1185">Reference proteome</keyword>